<dbReference type="InterPro" id="IPR013785">
    <property type="entry name" value="Aldolase_TIM"/>
</dbReference>
<evidence type="ECO:0000256" key="7">
    <source>
        <dbReference type="ARBA" id="ARBA00023102"/>
    </source>
</evidence>
<dbReference type="EC" id="4.3.2.10" evidence="11"/>
<evidence type="ECO:0000256" key="2">
    <source>
        <dbReference type="ARBA" id="ARBA00005091"/>
    </source>
</evidence>
<proteinExistence type="inferred from homology"/>
<dbReference type="AlphaFoldDB" id="A0A133S435"/>
<evidence type="ECO:0000256" key="9">
    <source>
        <dbReference type="ARBA" id="ARBA00025475"/>
    </source>
</evidence>
<evidence type="ECO:0000256" key="8">
    <source>
        <dbReference type="ARBA" id="ARBA00023239"/>
    </source>
</evidence>
<dbReference type="PANTHER" id="PTHR21235:SF2">
    <property type="entry name" value="IMIDAZOLE GLYCEROL PHOSPHATE SYNTHASE HISHF"/>
    <property type="match status" value="1"/>
</dbReference>
<comment type="similarity">
    <text evidence="3 11 12">Belongs to the HisA/HisF family.</text>
</comment>
<evidence type="ECO:0000256" key="3">
    <source>
        <dbReference type="ARBA" id="ARBA00009667"/>
    </source>
</evidence>
<evidence type="ECO:0000256" key="11">
    <source>
        <dbReference type="HAMAP-Rule" id="MF_01013"/>
    </source>
</evidence>
<dbReference type="CDD" id="cd04731">
    <property type="entry name" value="HisF"/>
    <property type="match status" value="1"/>
</dbReference>
<comment type="function">
    <text evidence="9 11">IGPS catalyzes the conversion of PRFAR and glutamine to IGP, AICAR and glutamate. The HisF subunit catalyzes the cyclization activity that produces IGP and AICAR from PRFAR using the ammonia provided by the HisH subunit.</text>
</comment>
<evidence type="ECO:0000313" key="13">
    <source>
        <dbReference type="EMBL" id="KXA63679.1"/>
    </source>
</evidence>
<comment type="pathway">
    <text evidence="2 11">Amino-acid biosynthesis; L-histidine biosynthesis; L-histidine from 5-phospho-alpha-D-ribose 1-diphosphate: step 5/9.</text>
</comment>
<evidence type="ECO:0000313" key="14">
    <source>
        <dbReference type="Proteomes" id="UP000070226"/>
    </source>
</evidence>
<dbReference type="HAMAP" id="MF_01013">
    <property type="entry name" value="HisF"/>
    <property type="match status" value="1"/>
</dbReference>
<dbReference type="FunFam" id="3.20.20.70:FF:000006">
    <property type="entry name" value="Imidazole glycerol phosphate synthase subunit HisF"/>
    <property type="match status" value="1"/>
</dbReference>
<sequence>MLAKRIIPCLDVDNGRVKKGVNFVNLVDVGSPVDIAATYEEQGADELVFLDITATVDRRTTMRDVVTDISKHVFMPLTVGGGIKTVDDMSALLKAGADKVSLNSAALARPELISEGAQKFGNQCMVVAIDVKTDPETGKWYVYTHGGRKRSDWEALAWAKEAVSRGAGELLVTSMDKDGTKSGFDIKLYKALEEVVDVPIIASGGAGTVQHFIDVFTETGVTGALAASIFHFGDISIPNLKSRLKAAGIAVR</sequence>
<evidence type="ECO:0000256" key="5">
    <source>
        <dbReference type="ARBA" id="ARBA00022490"/>
    </source>
</evidence>
<comment type="subcellular location">
    <subcellularLocation>
        <location evidence="1 11">Cytoplasm</location>
    </subcellularLocation>
</comment>
<dbReference type="InterPro" id="IPR004651">
    <property type="entry name" value="HisF"/>
</dbReference>
<dbReference type="PANTHER" id="PTHR21235">
    <property type="entry name" value="IMIDAZOLE GLYCEROL PHOSPHATE SYNTHASE SUBUNIT HISF/H IGP SYNTHASE SUBUNIT HISF/H"/>
    <property type="match status" value="1"/>
</dbReference>
<evidence type="ECO:0000256" key="1">
    <source>
        <dbReference type="ARBA" id="ARBA00004496"/>
    </source>
</evidence>
<dbReference type="UniPathway" id="UPA00031">
    <property type="reaction ID" value="UER00010"/>
</dbReference>
<keyword evidence="6 11" id="KW-0028">Amino-acid biosynthesis</keyword>
<keyword evidence="8 11" id="KW-0456">Lyase</keyword>
<evidence type="ECO:0000256" key="6">
    <source>
        <dbReference type="ARBA" id="ARBA00022605"/>
    </source>
</evidence>
<name>A0A133S435_9FIRM</name>
<dbReference type="InterPro" id="IPR050064">
    <property type="entry name" value="IGPS_HisA/HisF"/>
</dbReference>
<dbReference type="STRING" id="39777.B7L28_01270"/>
<comment type="caution">
    <text evidence="13">The sequence shown here is derived from an EMBL/GenBank/DDBJ whole genome shotgun (WGS) entry which is preliminary data.</text>
</comment>
<accession>A0A133S435</accession>
<dbReference type="GO" id="GO:0016829">
    <property type="term" value="F:lyase activity"/>
    <property type="evidence" value="ECO:0007669"/>
    <property type="project" value="UniProtKB-KW"/>
</dbReference>
<dbReference type="InterPro" id="IPR006062">
    <property type="entry name" value="His_biosynth"/>
</dbReference>
<organism evidence="13">
    <name type="scientific">Veillonella atypica</name>
    <dbReference type="NCBI Taxonomy" id="39777"/>
    <lineage>
        <taxon>Bacteria</taxon>
        <taxon>Bacillati</taxon>
        <taxon>Bacillota</taxon>
        <taxon>Negativicutes</taxon>
        <taxon>Veillonellales</taxon>
        <taxon>Veillonellaceae</taxon>
        <taxon>Veillonella</taxon>
    </lineage>
</organism>
<dbReference type="NCBIfam" id="TIGR00735">
    <property type="entry name" value="hisF"/>
    <property type="match status" value="1"/>
</dbReference>
<keyword evidence="7 11" id="KW-0368">Histidine biosynthesis</keyword>
<dbReference type="Gene3D" id="3.20.20.70">
    <property type="entry name" value="Aldolase class I"/>
    <property type="match status" value="1"/>
</dbReference>
<dbReference type="SUPFAM" id="SSF51366">
    <property type="entry name" value="Ribulose-phoshate binding barrel"/>
    <property type="match status" value="1"/>
</dbReference>
<dbReference type="GO" id="GO:0000105">
    <property type="term" value="P:L-histidine biosynthetic process"/>
    <property type="evidence" value="ECO:0007669"/>
    <property type="project" value="UniProtKB-UniRule"/>
</dbReference>
<evidence type="ECO:0000256" key="4">
    <source>
        <dbReference type="ARBA" id="ARBA00011152"/>
    </source>
</evidence>
<dbReference type="InterPro" id="IPR011060">
    <property type="entry name" value="RibuloseP-bd_barrel"/>
</dbReference>
<dbReference type="GO" id="GO:0005737">
    <property type="term" value="C:cytoplasm"/>
    <property type="evidence" value="ECO:0007669"/>
    <property type="project" value="UniProtKB-SubCell"/>
</dbReference>
<dbReference type="RefSeq" id="WP_060807707.1">
    <property type="nucleotide sequence ID" value="NZ_JAPVXZ010000008.1"/>
</dbReference>
<dbReference type="Pfam" id="PF00977">
    <property type="entry name" value="His_biosynth"/>
    <property type="match status" value="1"/>
</dbReference>
<keyword evidence="5 11" id="KW-0963">Cytoplasm</keyword>
<gene>
    <name evidence="11" type="primary">hisF</name>
    <name evidence="13" type="ORF">HMPREF3233_01319</name>
</gene>
<evidence type="ECO:0000256" key="10">
    <source>
        <dbReference type="ARBA" id="ARBA00047838"/>
    </source>
</evidence>
<dbReference type="Proteomes" id="UP000070226">
    <property type="component" value="Unassembled WGS sequence"/>
</dbReference>
<dbReference type="GO" id="GO:0000107">
    <property type="term" value="F:imidazoleglycerol-phosphate synthase activity"/>
    <property type="evidence" value="ECO:0007669"/>
    <property type="project" value="UniProtKB-UniRule"/>
</dbReference>
<evidence type="ECO:0000256" key="12">
    <source>
        <dbReference type="RuleBase" id="RU003657"/>
    </source>
</evidence>
<dbReference type="EMBL" id="LRQT01000055">
    <property type="protein sequence ID" value="KXA63679.1"/>
    <property type="molecule type" value="Genomic_DNA"/>
</dbReference>
<comment type="subunit">
    <text evidence="4 11">Heterodimer of HisH and HisF.</text>
</comment>
<protein>
    <recommendedName>
        <fullName evidence="11">Imidazole glycerol phosphate synthase subunit HisF</fullName>
        <ecNumber evidence="11">4.3.2.10</ecNumber>
    </recommendedName>
    <alternativeName>
        <fullName evidence="11">IGP synthase cyclase subunit</fullName>
    </alternativeName>
    <alternativeName>
        <fullName evidence="11">IGP synthase subunit HisF</fullName>
    </alternativeName>
    <alternativeName>
        <fullName evidence="11">ImGP synthase subunit HisF</fullName>
        <shortName evidence="11">IGPS subunit HisF</shortName>
    </alternativeName>
</protein>
<feature type="active site" evidence="11">
    <location>
        <position position="11"/>
    </location>
</feature>
<comment type="catalytic activity">
    <reaction evidence="10 11">
        <text>5-[(5-phospho-1-deoxy-D-ribulos-1-ylimino)methylamino]-1-(5-phospho-beta-D-ribosyl)imidazole-4-carboxamide + L-glutamine = D-erythro-1-(imidazol-4-yl)glycerol 3-phosphate + 5-amino-1-(5-phospho-beta-D-ribosyl)imidazole-4-carboxamide + L-glutamate + H(+)</text>
        <dbReference type="Rhea" id="RHEA:24793"/>
        <dbReference type="ChEBI" id="CHEBI:15378"/>
        <dbReference type="ChEBI" id="CHEBI:29985"/>
        <dbReference type="ChEBI" id="CHEBI:58278"/>
        <dbReference type="ChEBI" id="CHEBI:58359"/>
        <dbReference type="ChEBI" id="CHEBI:58475"/>
        <dbReference type="ChEBI" id="CHEBI:58525"/>
        <dbReference type="EC" id="4.3.2.10"/>
    </reaction>
</comment>
<feature type="active site" evidence="11">
    <location>
        <position position="130"/>
    </location>
</feature>
<dbReference type="PATRIC" id="fig|39777.7.peg.1284"/>
<reference evidence="13 14" key="1">
    <citation type="submission" date="2016-01" db="EMBL/GenBank/DDBJ databases">
        <authorList>
            <person name="Oliw E.H."/>
        </authorList>
    </citation>
    <scope>NUCLEOTIDE SEQUENCE [LARGE SCALE GENOMIC DNA]</scope>
    <source>
        <strain evidence="13 14">CMW7756B</strain>
    </source>
</reference>